<comment type="caution">
    <text evidence="2">The sequence shown here is derived from an EMBL/GenBank/DDBJ whole genome shotgun (WGS) entry which is preliminary data.</text>
</comment>
<accession>A0A178CXR3</accession>
<feature type="chain" id="PRO_5008083915" evidence="1">
    <location>
        <begin position="22"/>
        <end position="146"/>
    </location>
</feature>
<gene>
    <name evidence="2" type="ORF">AYO20_06660</name>
</gene>
<proteinExistence type="predicted"/>
<protein>
    <submittedName>
        <fullName evidence="2">Uncharacterized protein</fullName>
    </submittedName>
</protein>
<sequence length="146" mass="15276">MYFISLLSVLITASLLATASATPVVRKSLNPNFLRTRSPLSNAAFSEDWPTNVVMVGGSQTYGFWVPTDGTWYELGNIECLGLPAYAIGDCNDVTIDQIGVVAGYGPCSFVGNNGYSSTLDGDAGDGYYTVGPPQNIMAAACGPSS</sequence>
<keyword evidence="3" id="KW-1185">Reference proteome</keyword>
<feature type="signal peptide" evidence="1">
    <location>
        <begin position="1"/>
        <end position="21"/>
    </location>
</feature>
<keyword evidence="1" id="KW-0732">Signal</keyword>
<reference evidence="2 3" key="1">
    <citation type="submission" date="2016-03" db="EMBL/GenBank/DDBJ databases">
        <title>The draft genome sequence of Fonsecaea nubica causative agent of cutaneous subcutaneous infection in human host.</title>
        <authorList>
            <person name="Costa F."/>
            <person name="Sybren D.H."/>
            <person name="Raittz R.T."/>
            <person name="Weiss V.A."/>
            <person name="Leao A.C."/>
            <person name="Gomes R."/>
            <person name="De Souza E.M."/>
            <person name="Pedrosa F.O."/>
            <person name="Steffens M.B."/>
            <person name="Bombassaro A."/>
            <person name="Tadra-Sfeir M.Z."/>
            <person name="Moreno L.F."/>
            <person name="Najafzadeh M.J."/>
            <person name="Felipe M.S."/>
            <person name="Teixeira M."/>
            <person name="Sun J."/>
            <person name="Xi L."/>
            <person name="Castro M.A."/>
            <person name="Vicente V.A."/>
        </authorList>
    </citation>
    <scope>NUCLEOTIDE SEQUENCE [LARGE SCALE GENOMIC DNA]</scope>
    <source>
        <strain evidence="2 3">CBS 269.64</strain>
    </source>
</reference>
<dbReference type="OrthoDB" id="4137093at2759"/>
<dbReference type="Proteomes" id="UP000185904">
    <property type="component" value="Unassembled WGS sequence"/>
</dbReference>
<name>A0A178CXR3_9EURO</name>
<evidence type="ECO:0000256" key="1">
    <source>
        <dbReference type="SAM" id="SignalP"/>
    </source>
</evidence>
<dbReference type="RefSeq" id="XP_022499024.1">
    <property type="nucleotide sequence ID" value="XM_022644949.1"/>
</dbReference>
<evidence type="ECO:0000313" key="3">
    <source>
        <dbReference type="Proteomes" id="UP000185904"/>
    </source>
</evidence>
<organism evidence="2 3">
    <name type="scientific">Fonsecaea nubica</name>
    <dbReference type="NCBI Taxonomy" id="856822"/>
    <lineage>
        <taxon>Eukaryota</taxon>
        <taxon>Fungi</taxon>
        <taxon>Dikarya</taxon>
        <taxon>Ascomycota</taxon>
        <taxon>Pezizomycotina</taxon>
        <taxon>Eurotiomycetes</taxon>
        <taxon>Chaetothyriomycetidae</taxon>
        <taxon>Chaetothyriales</taxon>
        <taxon>Herpotrichiellaceae</taxon>
        <taxon>Fonsecaea</taxon>
    </lineage>
</organism>
<evidence type="ECO:0000313" key="2">
    <source>
        <dbReference type="EMBL" id="OAL34012.1"/>
    </source>
</evidence>
<dbReference type="AlphaFoldDB" id="A0A178CXR3"/>
<dbReference type="EMBL" id="LVCJ01000043">
    <property type="protein sequence ID" value="OAL34012.1"/>
    <property type="molecule type" value="Genomic_DNA"/>
</dbReference>
<dbReference type="GeneID" id="34590074"/>